<sequence>MSLNGIFPIEQWNFNTPDIFSCLTETEYHNLITKQGAQKYEKGQTLFKEGMVPTNICFIHQGKVKKYKIGPAGKEQIIYVAHKNELIGYHAVLAGERYPDSAATLEESIITFIPREDFLQALRHSNAFATRLLKALSHEYAVLANHISLSTQGTAAERLATALILLREKSKTETAAGEAPVIDLSRTDLANMAGIAKENVIRLLKEFKTEQILETDGRKIFVKNIAKLVSRAGIR</sequence>
<accession>A0ACC6KUF8</accession>
<protein>
    <submittedName>
        <fullName evidence="1">CRP-like cAMP-binding protein</fullName>
    </submittedName>
</protein>
<name>A0ACC6KUF8_9SPHI</name>
<organism evidence="1 2">
    <name type="scientific">Pedobacter africanus</name>
    <dbReference type="NCBI Taxonomy" id="151894"/>
    <lineage>
        <taxon>Bacteria</taxon>
        <taxon>Pseudomonadati</taxon>
        <taxon>Bacteroidota</taxon>
        <taxon>Sphingobacteriia</taxon>
        <taxon>Sphingobacteriales</taxon>
        <taxon>Sphingobacteriaceae</taxon>
        <taxon>Pedobacter</taxon>
    </lineage>
</organism>
<evidence type="ECO:0000313" key="2">
    <source>
        <dbReference type="Proteomes" id="UP001246858"/>
    </source>
</evidence>
<gene>
    <name evidence="1" type="ORF">J2X78_001326</name>
</gene>
<proteinExistence type="predicted"/>
<keyword evidence="2" id="KW-1185">Reference proteome</keyword>
<dbReference type="Proteomes" id="UP001246858">
    <property type="component" value="Unassembled WGS sequence"/>
</dbReference>
<evidence type="ECO:0000313" key="1">
    <source>
        <dbReference type="EMBL" id="MDR6782774.1"/>
    </source>
</evidence>
<dbReference type="EMBL" id="JAVDTF010000001">
    <property type="protein sequence ID" value="MDR6782774.1"/>
    <property type="molecule type" value="Genomic_DNA"/>
</dbReference>
<comment type="caution">
    <text evidence="1">The sequence shown here is derived from an EMBL/GenBank/DDBJ whole genome shotgun (WGS) entry which is preliminary data.</text>
</comment>
<reference evidence="1" key="1">
    <citation type="submission" date="2023-07" db="EMBL/GenBank/DDBJ databases">
        <title>Sorghum-associated microbial communities from plants grown in Nebraska, USA.</title>
        <authorList>
            <person name="Schachtman D."/>
        </authorList>
    </citation>
    <scope>NUCLEOTIDE SEQUENCE</scope>
    <source>
        <strain evidence="1">2697</strain>
    </source>
</reference>